<dbReference type="GO" id="GO:0016301">
    <property type="term" value="F:kinase activity"/>
    <property type="evidence" value="ECO:0007669"/>
    <property type="project" value="UniProtKB-KW"/>
</dbReference>
<feature type="coiled-coil region" evidence="6">
    <location>
        <begin position="107"/>
        <end position="179"/>
    </location>
</feature>
<name>A0A177WXV2_BATDL</name>
<organism evidence="9 10">
    <name type="scientific">Batrachochytrium dendrobatidis (strain JEL423)</name>
    <dbReference type="NCBI Taxonomy" id="403673"/>
    <lineage>
        <taxon>Eukaryota</taxon>
        <taxon>Fungi</taxon>
        <taxon>Fungi incertae sedis</taxon>
        <taxon>Chytridiomycota</taxon>
        <taxon>Chytridiomycota incertae sedis</taxon>
        <taxon>Chytridiomycetes</taxon>
        <taxon>Rhizophydiales</taxon>
        <taxon>Rhizophydiales incertae sedis</taxon>
        <taxon>Batrachochytrium</taxon>
    </lineage>
</organism>
<dbReference type="InterPro" id="IPR001841">
    <property type="entry name" value="Znf_RING"/>
</dbReference>
<dbReference type="InterPro" id="IPR015877">
    <property type="entry name" value="MAT1_centre"/>
</dbReference>
<dbReference type="InterPro" id="IPR004575">
    <property type="entry name" value="MAT1/Tfb3"/>
</dbReference>
<evidence type="ECO:0000256" key="5">
    <source>
        <dbReference type="ARBA" id="ARBA00033277"/>
    </source>
</evidence>
<keyword evidence="9" id="KW-0808">Transferase</keyword>
<evidence type="ECO:0000313" key="10">
    <source>
        <dbReference type="Proteomes" id="UP000077115"/>
    </source>
</evidence>
<dbReference type="GO" id="GO:0061575">
    <property type="term" value="F:cyclin-dependent protein serine/threonine kinase activator activity"/>
    <property type="evidence" value="ECO:0007669"/>
    <property type="project" value="InterPro"/>
</dbReference>
<dbReference type="STRING" id="403673.A0A177WXV2"/>
<keyword evidence="9" id="KW-0418">Kinase</keyword>
<dbReference type="PANTHER" id="PTHR12683:SF13">
    <property type="entry name" value="CDK-ACTIVATING KINASE ASSEMBLY FACTOR MAT1"/>
    <property type="match status" value="1"/>
</dbReference>
<gene>
    <name evidence="9" type="ORF">BDEG_27680</name>
</gene>
<feature type="domain" description="RING-type" evidence="8">
    <location>
        <begin position="21"/>
        <end position="41"/>
    </location>
</feature>
<comment type="subcellular location">
    <subcellularLocation>
        <location evidence="1">Nucleus</location>
    </subcellularLocation>
</comment>
<keyword evidence="3" id="KW-0539">Nucleus</keyword>
<reference evidence="9 10" key="2">
    <citation type="submission" date="2016-05" db="EMBL/GenBank/DDBJ databases">
        <title>Lineage-specific infection strategies underlie the spectrum of fungal disease in amphibians.</title>
        <authorList>
            <person name="Cuomo C.A."/>
            <person name="Farrer R.A."/>
            <person name="James T."/>
            <person name="Longcore J."/>
            <person name="Birren B."/>
        </authorList>
    </citation>
    <scope>NUCLEOTIDE SEQUENCE [LARGE SCALE GENOMIC DNA]</scope>
    <source>
        <strain evidence="9 10">JEL423</strain>
    </source>
</reference>
<dbReference type="Pfam" id="PF06391">
    <property type="entry name" value="MAT1"/>
    <property type="match status" value="1"/>
</dbReference>
<dbReference type="GO" id="GO:0006289">
    <property type="term" value="P:nucleotide-excision repair"/>
    <property type="evidence" value="ECO:0007669"/>
    <property type="project" value="InterPro"/>
</dbReference>
<dbReference type="Pfam" id="PF17121">
    <property type="entry name" value="zf-C3HC4_5"/>
    <property type="match status" value="1"/>
</dbReference>
<evidence type="ECO:0000256" key="2">
    <source>
        <dbReference type="ARBA" id="ARBA00022257"/>
    </source>
</evidence>
<evidence type="ECO:0000256" key="4">
    <source>
        <dbReference type="ARBA" id="ARBA00029873"/>
    </source>
</evidence>
<dbReference type="VEuPathDB" id="FungiDB:BDEG_27680"/>
<evidence type="ECO:0000259" key="8">
    <source>
        <dbReference type="Pfam" id="PF17121"/>
    </source>
</evidence>
<dbReference type="AlphaFoldDB" id="A0A177WXV2"/>
<sequence>MASSVSGCCYKLLIHPIQLYRCESCINRLFLSGPAPCPICKVTLRKSNFVSQTFDDLYVEKEIQIRKKVGRYFNKRLEDFAGNLRLYNDYLEEVEEILFNMINDVDVQQTQERIERFRLENKEIIAANIAIQRSEERAAFLLLEKEKKEKLLRKEAYLNQALEEEKAKKHEQIDIINQLASAESASDVMDIVNKSKLKMAPQKGLRFADVHIDLNMDNEDDTTVYDVLLDDGTYEPFDGLYCEPIYYAASINYTDP</sequence>
<reference evidence="9 10" key="1">
    <citation type="submission" date="2006-10" db="EMBL/GenBank/DDBJ databases">
        <title>The Genome Sequence of Batrachochytrium dendrobatidis JEL423.</title>
        <authorList>
            <consortium name="The Broad Institute Genome Sequencing Platform"/>
            <person name="Birren B."/>
            <person name="Lander E."/>
            <person name="Galagan J."/>
            <person name="Cuomo C."/>
            <person name="Devon K."/>
            <person name="Jaffe D."/>
            <person name="Butler J."/>
            <person name="Alvarez P."/>
            <person name="Gnerre S."/>
            <person name="Grabherr M."/>
            <person name="Kleber M."/>
            <person name="Mauceli E."/>
            <person name="Brockman W."/>
            <person name="Young S."/>
            <person name="LaButti K."/>
            <person name="Sykes S."/>
            <person name="DeCaprio D."/>
            <person name="Crawford M."/>
            <person name="Koehrsen M."/>
            <person name="Engels R."/>
            <person name="Montgomery P."/>
            <person name="Pearson M."/>
            <person name="Howarth C."/>
            <person name="Larson L."/>
            <person name="White J."/>
            <person name="O'Leary S."/>
            <person name="Kodira C."/>
            <person name="Zeng Q."/>
            <person name="Yandava C."/>
            <person name="Alvarado L."/>
            <person name="Longcore J."/>
            <person name="James T."/>
        </authorList>
    </citation>
    <scope>NUCLEOTIDE SEQUENCE [LARGE SCALE GENOMIC DNA]</scope>
    <source>
        <strain evidence="9 10">JEL423</strain>
    </source>
</reference>
<dbReference type="EMBL" id="DS022312">
    <property type="protein sequence ID" value="OAJ44455.1"/>
    <property type="molecule type" value="Genomic_DNA"/>
</dbReference>
<dbReference type="Gene3D" id="3.30.40.10">
    <property type="entry name" value="Zinc/RING finger domain, C3HC4 (zinc finger)"/>
    <property type="match status" value="1"/>
</dbReference>
<dbReference type="OrthoDB" id="5963at2759"/>
<evidence type="ECO:0000256" key="1">
    <source>
        <dbReference type="ARBA" id="ARBA00004123"/>
    </source>
</evidence>
<keyword evidence="6" id="KW-0175">Coiled coil</keyword>
<dbReference type="GO" id="GO:0006357">
    <property type="term" value="P:regulation of transcription by RNA polymerase II"/>
    <property type="evidence" value="ECO:0007669"/>
    <property type="project" value="TreeGrafter"/>
</dbReference>
<proteinExistence type="predicted"/>
<evidence type="ECO:0000256" key="3">
    <source>
        <dbReference type="ARBA" id="ARBA00023242"/>
    </source>
</evidence>
<evidence type="ECO:0000313" key="9">
    <source>
        <dbReference type="EMBL" id="OAJ44455.1"/>
    </source>
</evidence>
<dbReference type="PANTHER" id="PTHR12683">
    <property type="entry name" value="CDK-ACTIVATING KINASE ASSEMBLY FACTOR MAT1"/>
    <property type="match status" value="1"/>
</dbReference>
<dbReference type="GO" id="GO:0005675">
    <property type="term" value="C:transcription factor TFIIH holo complex"/>
    <property type="evidence" value="ECO:0007669"/>
    <property type="project" value="InterPro"/>
</dbReference>
<dbReference type="NCBIfam" id="TIGR00570">
    <property type="entry name" value="cdk7"/>
    <property type="match status" value="1"/>
</dbReference>
<evidence type="ECO:0000259" key="7">
    <source>
        <dbReference type="Pfam" id="PF06391"/>
    </source>
</evidence>
<evidence type="ECO:0000256" key="6">
    <source>
        <dbReference type="SAM" id="Coils"/>
    </source>
</evidence>
<accession>A0A177WXV2</accession>
<feature type="domain" description="MAT1 centre" evidence="7">
    <location>
        <begin position="44"/>
        <end position="199"/>
    </location>
</feature>
<dbReference type="Proteomes" id="UP000077115">
    <property type="component" value="Unassembled WGS sequence"/>
</dbReference>
<dbReference type="InterPro" id="IPR013083">
    <property type="entry name" value="Znf_RING/FYVE/PHD"/>
</dbReference>
<protein>
    <recommendedName>
        <fullName evidence="2">RNA polymerase II transcription factor B subunit 3</fullName>
    </recommendedName>
    <alternativeName>
        <fullName evidence="5">RNA polymerase II transcription factor B 38 kDa subunit</fullName>
    </alternativeName>
    <alternativeName>
        <fullName evidence="4">RNA polymerase II transcription factor B p38 subunit</fullName>
    </alternativeName>
</protein>